<dbReference type="AlphaFoldDB" id="A0A084IGC9"/>
<evidence type="ECO:0000313" key="15">
    <source>
        <dbReference type="Proteomes" id="UP000028302"/>
    </source>
</evidence>
<dbReference type="SUPFAM" id="SSF89392">
    <property type="entry name" value="Prokaryotic lipoproteins and lipoprotein localization factors"/>
    <property type="match status" value="1"/>
</dbReference>
<comment type="subunit">
    <text evidence="3 13">Monomer.</text>
</comment>
<evidence type="ECO:0000256" key="12">
    <source>
        <dbReference type="ARBA" id="ARBA00023288"/>
    </source>
</evidence>
<keyword evidence="6 13" id="KW-0732">Signal</keyword>
<dbReference type="InterPro" id="IPR004565">
    <property type="entry name" value="OM_lipoprot_LolB"/>
</dbReference>
<evidence type="ECO:0000256" key="8">
    <source>
        <dbReference type="ARBA" id="ARBA00023136"/>
    </source>
</evidence>
<dbReference type="Proteomes" id="UP000028302">
    <property type="component" value="Unassembled WGS sequence"/>
</dbReference>
<protein>
    <recommendedName>
        <fullName evidence="4 13">Outer-membrane lipoprotein LolB</fullName>
    </recommendedName>
</protein>
<dbReference type="EMBL" id="APNK01000055">
    <property type="protein sequence ID" value="KEZ75763.1"/>
    <property type="molecule type" value="Genomic_DNA"/>
</dbReference>
<dbReference type="HAMAP" id="MF_00233">
    <property type="entry name" value="LolB"/>
    <property type="match status" value="1"/>
</dbReference>
<dbReference type="CDD" id="cd16326">
    <property type="entry name" value="LolB"/>
    <property type="match status" value="1"/>
</dbReference>
<keyword evidence="5 13" id="KW-0813">Transport</keyword>
<dbReference type="Gene3D" id="2.50.20.10">
    <property type="entry name" value="Lipoprotein localisation LolA/LolB/LppX"/>
    <property type="match status" value="1"/>
</dbReference>
<dbReference type="eggNOG" id="COG3017">
    <property type="taxonomic scope" value="Bacteria"/>
</dbReference>
<proteinExistence type="inferred from homology"/>
<evidence type="ECO:0000256" key="6">
    <source>
        <dbReference type="ARBA" id="ARBA00022729"/>
    </source>
</evidence>
<keyword evidence="10 13" id="KW-0143">Chaperone</keyword>
<dbReference type="InterPro" id="IPR029046">
    <property type="entry name" value="LolA/LolB/LppX"/>
</dbReference>
<evidence type="ECO:0000256" key="3">
    <source>
        <dbReference type="ARBA" id="ARBA00011245"/>
    </source>
</evidence>
<evidence type="ECO:0000256" key="7">
    <source>
        <dbReference type="ARBA" id="ARBA00022927"/>
    </source>
</evidence>
<dbReference type="GO" id="GO:0015031">
    <property type="term" value="P:protein transport"/>
    <property type="evidence" value="ECO:0007669"/>
    <property type="project" value="UniProtKB-KW"/>
</dbReference>
<comment type="caution">
    <text evidence="14">The sequence shown here is derived from an EMBL/GenBank/DDBJ whole genome shotgun (WGS) entry which is preliminary data.</text>
</comment>
<keyword evidence="8 13" id="KW-0472">Membrane</keyword>
<keyword evidence="9 13" id="KW-0564">Palmitate</keyword>
<evidence type="ECO:0000256" key="11">
    <source>
        <dbReference type="ARBA" id="ARBA00023237"/>
    </source>
</evidence>
<keyword evidence="12 13" id="KW-0449">Lipoprotein</keyword>
<dbReference type="NCBIfam" id="TIGR00548">
    <property type="entry name" value="lolB"/>
    <property type="match status" value="1"/>
</dbReference>
<dbReference type="GO" id="GO:0044874">
    <property type="term" value="P:lipoprotein localization to outer membrane"/>
    <property type="evidence" value="ECO:0007669"/>
    <property type="project" value="UniProtKB-UniRule"/>
</dbReference>
<evidence type="ECO:0000256" key="9">
    <source>
        <dbReference type="ARBA" id="ARBA00023139"/>
    </source>
</evidence>
<dbReference type="GO" id="GO:0009279">
    <property type="term" value="C:cell outer membrane"/>
    <property type="evidence" value="ECO:0007669"/>
    <property type="project" value="UniProtKB-SubCell"/>
</dbReference>
<evidence type="ECO:0000313" key="14">
    <source>
        <dbReference type="EMBL" id="KEZ75763.1"/>
    </source>
</evidence>
<comment type="similarity">
    <text evidence="2 13">Belongs to the LolB family.</text>
</comment>
<evidence type="ECO:0000256" key="5">
    <source>
        <dbReference type="ARBA" id="ARBA00022448"/>
    </source>
</evidence>
<evidence type="ECO:0000256" key="13">
    <source>
        <dbReference type="HAMAP-Rule" id="MF_00233"/>
    </source>
</evidence>
<dbReference type="STRING" id="1304275.C41B8_18351"/>
<gene>
    <name evidence="13 14" type="primary">lolB</name>
    <name evidence="14" type="ORF">C41B8_18351</name>
</gene>
<organism evidence="14 15">
    <name type="scientific">Salinisphaera hydrothermalis (strain C41B8)</name>
    <dbReference type="NCBI Taxonomy" id="1304275"/>
    <lineage>
        <taxon>Bacteria</taxon>
        <taxon>Pseudomonadati</taxon>
        <taxon>Pseudomonadota</taxon>
        <taxon>Gammaproteobacteria</taxon>
        <taxon>Salinisphaerales</taxon>
        <taxon>Salinisphaeraceae</taxon>
        <taxon>Salinisphaera</taxon>
    </lineage>
</organism>
<dbReference type="RefSeq" id="WP_037341576.1">
    <property type="nucleotide sequence ID" value="NZ_APNK01000055.1"/>
</dbReference>
<dbReference type="OrthoDB" id="9797618at2"/>
<sequence>MKKLLFALIGIALLGGCAIIHKPAPSEAGVANPAAWKSRQHTLSDFSNWSLQGRVATGQLLGWTGNLSWRERAPKFDVRLAGPLGAGGMRAHGTLDRVVIDTDDGKHFVTTDPDALVKKALGWSFPLQPLSYWAKGLPAPGGYQRISVDNQGRLRSITQDGWTVSYLDYTKPAGAPAPLPRRVVLDNGDTRIRLVVDRWFDLNASSNNAG</sequence>
<reference evidence="14 15" key="1">
    <citation type="submission" date="2013-03" db="EMBL/GenBank/DDBJ databases">
        <title>Salinisphaera hydrothermalis C41B8 Genome Sequencing.</title>
        <authorList>
            <person name="Li C."/>
            <person name="Lai Q."/>
            <person name="Shao Z."/>
        </authorList>
    </citation>
    <scope>NUCLEOTIDE SEQUENCE [LARGE SCALE GENOMIC DNA]</scope>
    <source>
        <strain evidence="14 15">C41B8</strain>
    </source>
</reference>
<evidence type="ECO:0000256" key="10">
    <source>
        <dbReference type="ARBA" id="ARBA00023186"/>
    </source>
</evidence>
<keyword evidence="15" id="KW-1185">Reference proteome</keyword>
<name>A0A084IGC9_SALHC</name>
<comment type="function">
    <text evidence="13">Plays a critical role in the incorporation of lipoproteins in the outer membrane after they are released by the LolA protein.</text>
</comment>
<evidence type="ECO:0000256" key="1">
    <source>
        <dbReference type="ARBA" id="ARBA00004459"/>
    </source>
</evidence>
<evidence type="ECO:0000256" key="4">
    <source>
        <dbReference type="ARBA" id="ARBA00016202"/>
    </source>
</evidence>
<accession>A0A084IGC9</accession>
<keyword evidence="11 13" id="KW-0998">Cell outer membrane</keyword>
<evidence type="ECO:0000256" key="2">
    <source>
        <dbReference type="ARBA" id="ARBA00009696"/>
    </source>
</evidence>
<comment type="subcellular location">
    <subcellularLocation>
        <location evidence="1 13">Cell outer membrane</location>
        <topology evidence="1 13">Lipid-anchor</topology>
    </subcellularLocation>
</comment>
<dbReference type="PROSITE" id="PS51257">
    <property type="entry name" value="PROKAR_LIPOPROTEIN"/>
    <property type="match status" value="1"/>
</dbReference>
<keyword evidence="7 13" id="KW-0653">Protein transport</keyword>
<dbReference type="Pfam" id="PF03550">
    <property type="entry name" value="LolB"/>
    <property type="match status" value="1"/>
</dbReference>